<evidence type="ECO:0000256" key="1">
    <source>
        <dbReference type="SAM" id="Phobius"/>
    </source>
</evidence>
<protein>
    <submittedName>
        <fullName evidence="2">Uncharacterized protein</fullName>
    </submittedName>
</protein>
<evidence type="ECO:0000313" key="2">
    <source>
        <dbReference type="EMBL" id="OCL10926.1"/>
    </source>
</evidence>
<keyword evidence="1" id="KW-1133">Transmembrane helix</keyword>
<feature type="transmembrane region" description="Helical" evidence="1">
    <location>
        <begin position="281"/>
        <end position="299"/>
    </location>
</feature>
<evidence type="ECO:0000313" key="3">
    <source>
        <dbReference type="Proteomes" id="UP000250140"/>
    </source>
</evidence>
<dbReference type="OrthoDB" id="1937642at2759"/>
<keyword evidence="1" id="KW-0812">Transmembrane</keyword>
<keyword evidence="1" id="KW-0472">Membrane</keyword>
<reference evidence="2 3" key="1">
    <citation type="journal article" date="2016" name="Nat. Commun.">
        <title>Ectomycorrhizal ecology is imprinted in the genome of the dominant symbiotic fungus Cenococcum geophilum.</title>
        <authorList>
            <consortium name="DOE Joint Genome Institute"/>
            <person name="Peter M."/>
            <person name="Kohler A."/>
            <person name="Ohm R.A."/>
            <person name="Kuo A."/>
            <person name="Krutzmann J."/>
            <person name="Morin E."/>
            <person name="Arend M."/>
            <person name="Barry K.W."/>
            <person name="Binder M."/>
            <person name="Choi C."/>
            <person name="Clum A."/>
            <person name="Copeland A."/>
            <person name="Grisel N."/>
            <person name="Haridas S."/>
            <person name="Kipfer T."/>
            <person name="LaButti K."/>
            <person name="Lindquist E."/>
            <person name="Lipzen A."/>
            <person name="Maire R."/>
            <person name="Meier B."/>
            <person name="Mihaltcheva S."/>
            <person name="Molinier V."/>
            <person name="Murat C."/>
            <person name="Poggeler S."/>
            <person name="Quandt C.A."/>
            <person name="Sperisen C."/>
            <person name="Tritt A."/>
            <person name="Tisserant E."/>
            <person name="Crous P.W."/>
            <person name="Henrissat B."/>
            <person name="Nehls U."/>
            <person name="Egli S."/>
            <person name="Spatafora J.W."/>
            <person name="Grigoriev I.V."/>
            <person name="Martin F.M."/>
        </authorList>
    </citation>
    <scope>NUCLEOTIDE SEQUENCE [LARGE SCALE GENOMIC DNA]</scope>
    <source>
        <strain evidence="2 3">CBS 207.34</strain>
    </source>
</reference>
<proteinExistence type="predicted"/>
<dbReference type="EMBL" id="KV749138">
    <property type="protein sequence ID" value="OCL10926.1"/>
    <property type="molecule type" value="Genomic_DNA"/>
</dbReference>
<accession>A0A8E2F5P5</accession>
<name>A0A8E2F5P5_9PEZI</name>
<feature type="transmembrane region" description="Helical" evidence="1">
    <location>
        <begin position="184"/>
        <end position="207"/>
    </location>
</feature>
<organism evidence="2 3">
    <name type="scientific">Glonium stellatum</name>
    <dbReference type="NCBI Taxonomy" id="574774"/>
    <lineage>
        <taxon>Eukaryota</taxon>
        <taxon>Fungi</taxon>
        <taxon>Dikarya</taxon>
        <taxon>Ascomycota</taxon>
        <taxon>Pezizomycotina</taxon>
        <taxon>Dothideomycetes</taxon>
        <taxon>Pleosporomycetidae</taxon>
        <taxon>Gloniales</taxon>
        <taxon>Gloniaceae</taxon>
        <taxon>Glonium</taxon>
    </lineage>
</organism>
<dbReference type="AlphaFoldDB" id="A0A8E2F5P5"/>
<feature type="transmembrane region" description="Helical" evidence="1">
    <location>
        <begin position="254"/>
        <end position="275"/>
    </location>
</feature>
<gene>
    <name evidence="2" type="ORF">AOQ84DRAFT_336700</name>
</gene>
<feature type="transmembrane region" description="Helical" evidence="1">
    <location>
        <begin position="156"/>
        <end position="178"/>
    </location>
</feature>
<dbReference type="Proteomes" id="UP000250140">
    <property type="component" value="Unassembled WGS sequence"/>
</dbReference>
<sequence length="387" mass="43569">MANSSSEFRTQWSQPSDVFSLLLILGGDVIQLALSSPLTPVAFSFGWVAYAVSAMLASVAGSSGPSVPEIPLLAFNLESRRSLTNQSWLLARVVRYYEFWMPNEVKGILDPKPVTYKKDLNDLEGIVVPERKALCVAMYKWRTGGGYKPGIPKHDWVWWSGIVVTVVQLGISAVPFGLHNDWSIFLITACGTTLAYAFSLLPQLNYLRRWNRPVRGKNIALTQGNGFRHVIIILKGEDSVDLERLADGFYSDTGLIVGYKAVLGILWILLLATSVGIRTNTWYLLAVGFLGMAQNLVVARAPRHPDALGIPLEFVPGIIAEEKVMWTLMELELKYPNFGSALLMEFFPGLLLQWEERWWRSEDLGERRAWLDDNKRKRSRRVQEPRG</sequence>
<keyword evidence="3" id="KW-1185">Reference proteome</keyword>